<keyword evidence="3 8" id="KW-0813">Transport</keyword>
<evidence type="ECO:0000313" key="12">
    <source>
        <dbReference type="Proteomes" id="UP001152467"/>
    </source>
</evidence>
<dbReference type="Proteomes" id="UP001152485">
    <property type="component" value="Unassembled WGS sequence"/>
</dbReference>
<dbReference type="PANTHER" id="PTHR43337">
    <property type="entry name" value="XANTHINE/URACIL PERMEASE C887.17-RELATED"/>
    <property type="match status" value="1"/>
</dbReference>
<sequence>MLERIFAIRQQGSTVKTEIVAGLTTFVTMVYIIFVNPPMLAQAGIDMGAAFVATCIAAAIGCFIMGFWANYPLALAPGMGLNAFFTYGVVLGMGHTWQSALGAVFLSGCLFLLLSIFKVREWVIQAIPLVLKQAIATGIGAFLALIALKNAGIIVASPATLVQLGDITQAGPLLAIFSFFIIASLMFREVKSAVLISIFLVTGIAWSLDLVSYQGFISAPPSIVPTLLELDISSALELSMLSVVFAFLFVDLFDTSGTLVAVTHKAGLADEHGKMPRLGRALSADSTATIAGSMLGTSTTTSYIESVSGVSVGGKTGLTAVIVGMCFLLMMFFAPLAKMVPAYATAGAILYVAVLMLQNLKFVNWDDMSDAIPVSVVLLMTPLTFSIAHGIALGFIAYTVVKVVCDKAQEVSVSVWLLTLLFIVKFAFE</sequence>
<evidence type="ECO:0000313" key="13">
    <source>
        <dbReference type="Proteomes" id="UP001152485"/>
    </source>
</evidence>
<protein>
    <submittedName>
        <fullName evidence="10">Adenine permease AdeP</fullName>
    </submittedName>
</protein>
<dbReference type="PIRSF" id="PIRSF005353">
    <property type="entry name" value="PbuG"/>
    <property type="match status" value="1"/>
</dbReference>
<proteinExistence type="inferred from homology"/>
<dbReference type="InterPro" id="IPR045018">
    <property type="entry name" value="Azg-like"/>
</dbReference>
<feature type="transmembrane region" description="Helical" evidence="9">
    <location>
        <begin position="20"/>
        <end position="41"/>
    </location>
</feature>
<dbReference type="GO" id="GO:0015207">
    <property type="term" value="F:adenine transmembrane transporter activity"/>
    <property type="evidence" value="ECO:0007669"/>
    <property type="project" value="TreeGrafter"/>
</dbReference>
<feature type="transmembrane region" description="Helical" evidence="9">
    <location>
        <begin position="232"/>
        <end position="250"/>
    </location>
</feature>
<feature type="transmembrane region" description="Helical" evidence="9">
    <location>
        <begin position="129"/>
        <end position="147"/>
    </location>
</feature>
<reference evidence="10 13" key="1">
    <citation type="submission" date="2022-07" db="EMBL/GenBank/DDBJ databases">
        <authorList>
            <person name="Criscuolo A."/>
        </authorList>
    </citation>
    <scope>NUCLEOTIDE SEQUENCE</scope>
    <source>
        <strain evidence="13">CIP 111951</strain>
        <strain evidence="10">CIP111854</strain>
        <strain evidence="11">CIP111951</strain>
    </source>
</reference>
<keyword evidence="12" id="KW-1185">Reference proteome</keyword>
<evidence type="ECO:0000313" key="11">
    <source>
        <dbReference type="EMBL" id="CAH9057225.1"/>
    </source>
</evidence>
<evidence type="ECO:0000256" key="5">
    <source>
        <dbReference type="ARBA" id="ARBA00022692"/>
    </source>
</evidence>
<dbReference type="EMBL" id="CAMAPD010000006">
    <property type="protein sequence ID" value="CAH9057225.1"/>
    <property type="molecule type" value="Genomic_DNA"/>
</dbReference>
<dbReference type="Proteomes" id="UP001152467">
    <property type="component" value="Unassembled WGS sequence"/>
</dbReference>
<dbReference type="PANTHER" id="PTHR43337:SF1">
    <property type="entry name" value="XANTHINE_URACIL PERMEASE C887.17-RELATED"/>
    <property type="match status" value="1"/>
</dbReference>
<dbReference type="AlphaFoldDB" id="A0A9W4QT81"/>
<evidence type="ECO:0000256" key="2">
    <source>
        <dbReference type="ARBA" id="ARBA00005697"/>
    </source>
</evidence>
<dbReference type="EMBL" id="CAMAPC010000002">
    <property type="protein sequence ID" value="CAH9051705.1"/>
    <property type="molecule type" value="Genomic_DNA"/>
</dbReference>
<comment type="similarity">
    <text evidence="2 8">Belongs to the nucleobase:cation symporter-2 (NCS2) (TC 2.A.40) family. Azg-like subfamily.</text>
</comment>
<feature type="transmembrane region" description="Helical" evidence="9">
    <location>
        <begin position="372"/>
        <end position="399"/>
    </location>
</feature>
<dbReference type="Pfam" id="PF00860">
    <property type="entry name" value="Xan_ur_permease"/>
    <property type="match status" value="1"/>
</dbReference>
<keyword evidence="6 8" id="KW-1133">Transmembrane helix</keyword>
<evidence type="ECO:0000313" key="10">
    <source>
        <dbReference type="EMBL" id="CAH9051705.1"/>
    </source>
</evidence>
<evidence type="ECO:0000256" key="8">
    <source>
        <dbReference type="PIRNR" id="PIRNR005353"/>
    </source>
</evidence>
<feature type="transmembrane region" description="Helical" evidence="9">
    <location>
        <begin position="47"/>
        <end position="68"/>
    </location>
</feature>
<comment type="subcellular location">
    <subcellularLocation>
        <location evidence="1 8">Cell membrane</location>
        <topology evidence="1 8">Multi-pass membrane protein</topology>
    </subcellularLocation>
</comment>
<keyword evidence="4 8" id="KW-1003">Cell membrane</keyword>
<organism evidence="10 12">
    <name type="scientific">Pseudoalteromonas holothuriae</name>
    <dbReference type="NCBI Taxonomy" id="2963714"/>
    <lineage>
        <taxon>Bacteria</taxon>
        <taxon>Pseudomonadati</taxon>
        <taxon>Pseudomonadota</taxon>
        <taxon>Gammaproteobacteria</taxon>
        <taxon>Alteromonadales</taxon>
        <taxon>Pseudoalteromonadaceae</taxon>
        <taxon>Pseudoalteromonas</taxon>
    </lineage>
</organism>
<dbReference type="RefSeq" id="WP_261592782.1">
    <property type="nucleotide sequence ID" value="NZ_CAMAPC010000002.1"/>
</dbReference>
<name>A0A9W4QT81_9GAMM</name>
<feature type="transmembrane region" description="Helical" evidence="9">
    <location>
        <begin position="316"/>
        <end position="334"/>
    </location>
</feature>
<dbReference type="InterPro" id="IPR026033">
    <property type="entry name" value="Azg-like_bact_archaea"/>
</dbReference>
<feature type="transmembrane region" description="Helical" evidence="9">
    <location>
        <begin position="167"/>
        <end position="187"/>
    </location>
</feature>
<feature type="transmembrane region" description="Helical" evidence="9">
    <location>
        <begin position="75"/>
        <end position="94"/>
    </location>
</feature>
<keyword evidence="5 8" id="KW-0812">Transmembrane</keyword>
<feature type="transmembrane region" description="Helical" evidence="9">
    <location>
        <begin position="340"/>
        <end position="360"/>
    </location>
</feature>
<dbReference type="InterPro" id="IPR006043">
    <property type="entry name" value="NCS2"/>
</dbReference>
<evidence type="ECO:0000256" key="1">
    <source>
        <dbReference type="ARBA" id="ARBA00004651"/>
    </source>
</evidence>
<evidence type="ECO:0000256" key="7">
    <source>
        <dbReference type="ARBA" id="ARBA00023136"/>
    </source>
</evidence>
<evidence type="ECO:0000256" key="6">
    <source>
        <dbReference type="ARBA" id="ARBA00022989"/>
    </source>
</evidence>
<evidence type="ECO:0000256" key="4">
    <source>
        <dbReference type="ARBA" id="ARBA00022475"/>
    </source>
</evidence>
<evidence type="ECO:0000256" key="9">
    <source>
        <dbReference type="SAM" id="Phobius"/>
    </source>
</evidence>
<gene>
    <name evidence="10" type="primary">adeP</name>
    <name evidence="10" type="ORF">PSECIP111854_00813</name>
    <name evidence="11" type="ORF">PSECIP111951_01624</name>
</gene>
<evidence type="ECO:0000256" key="3">
    <source>
        <dbReference type="ARBA" id="ARBA00022448"/>
    </source>
</evidence>
<feature type="transmembrane region" description="Helical" evidence="9">
    <location>
        <begin position="194"/>
        <end position="212"/>
    </location>
</feature>
<feature type="transmembrane region" description="Helical" evidence="9">
    <location>
        <begin position="100"/>
        <end position="117"/>
    </location>
</feature>
<accession>A0A9W4QT81</accession>
<feature type="transmembrane region" description="Helical" evidence="9">
    <location>
        <begin position="411"/>
        <end position="428"/>
    </location>
</feature>
<keyword evidence="7 8" id="KW-0472">Membrane</keyword>
<dbReference type="GO" id="GO:0005886">
    <property type="term" value="C:plasma membrane"/>
    <property type="evidence" value="ECO:0007669"/>
    <property type="project" value="UniProtKB-SubCell"/>
</dbReference>
<comment type="caution">
    <text evidence="10">The sequence shown here is derived from an EMBL/GenBank/DDBJ whole genome shotgun (WGS) entry which is preliminary data.</text>
</comment>